<dbReference type="GO" id="GO:0008360">
    <property type="term" value="P:regulation of cell shape"/>
    <property type="evidence" value="ECO:0007669"/>
    <property type="project" value="UniProtKB-UniRule"/>
</dbReference>
<dbReference type="AlphaFoldDB" id="A0A1G2G2M7"/>
<evidence type="ECO:0000313" key="4">
    <source>
        <dbReference type="Proteomes" id="UP000177480"/>
    </source>
</evidence>
<dbReference type="GO" id="GO:0043743">
    <property type="term" value="F:LPPG:FO 2-phospho-L-lactate transferase activity"/>
    <property type="evidence" value="ECO:0007669"/>
    <property type="project" value="InterPro"/>
</dbReference>
<organism evidence="3 4">
    <name type="scientific">Candidatus Ryanbacteria bacterium RIFCSPHIGHO2_01_FULL_45_22</name>
    <dbReference type="NCBI Taxonomy" id="1802114"/>
    <lineage>
        <taxon>Bacteria</taxon>
        <taxon>Candidatus Ryaniibacteriota</taxon>
    </lineage>
</organism>
<protein>
    <recommendedName>
        <fullName evidence="2">Putative gluconeogenesis factor</fullName>
    </recommendedName>
</protein>
<keyword evidence="1 2" id="KW-0963">Cytoplasm</keyword>
<reference evidence="3 4" key="1">
    <citation type="journal article" date="2016" name="Nat. Commun.">
        <title>Thousands of microbial genomes shed light on interconnected biogeochemical processes in an aquifer system.</title>
        <authorList>
            <person name="Anantharaman K."/>
            <person name="Brown C.T."/>
            <person name="Hug L.A."/>
            <person name="Sharon I."/>
            <person name="Castelle C.J."/>
            <person name="Probst A.J."/>
            <person name="Thomas B.C."/>
            <person name="Singh A."/>
            <person name="Wilkins M.J."/>
            <person name="Karaoz U."/>
            <person name="Brodie E.L."/>
            <person name="Williams K.H."/>
            <person name="Hubbard S.S."/>
            <person name="Banfield J.F."/>
        </authorList>
    </citation>
    <scope>NUCLEOTIDE SEQUENCE [LARGE SCALE GENOMIC DNA]</scope>
</reference>
<comment type="subcellular location">
    <subcellularLocation>
        <location evidence="2">Cytoplasm</location>
    </subcellularLocation>
</comment>
<sequence length="315" mass="35217">MRKIVTIGAGTGSYMILRGLKKFPFDITAVVTMFDNGGSSGVLRDEFGILPPGDVRRCLVALSEGKSTQILRDLFNFRFKQKESPLHGHSFGNLFLLALSSIYGSEIEGIKKASELLNLKGKVLPVSLNNSHVHALLEDGTKIIGETNIDVPKHDGNLRIKKIELKPVARIFKETDKAIREADMVIIGPGDIYSSLVPNLIVKGMKEALRSSRAKKIAICNSMTKWGETHDFKASDMIRELLKYSGLPKFDYVICNSKEISKEMRKRYAKEKKYPVIVDAEVAKYANKVIKTDLLLDAEVVRYDPKTVAKILYEL</sequence>
<comment type="function">
    <text evidence="2">Required for morphogenesis under gluconeogenic growth conditions.</text>
</comment>
<dbReference type="Proteomes" id="UP000177480">
    <property type="component" value="Unassembled WGS sequence"/>
</dbReference>
<proteinExistence type="inferred from homology"/>
<comment type="caution">
    <text evidence="3">The sequence shown here is derived from an EMBL/GenBank/DDBJ whole genome shotgun (WGS) entry which is preliminary data.</text>
</comment>
<dbReference type="NCBIfam" id="TIGR01826">
    <property type="entry name" value="CofD_related"/>
    <property type="match status" value="1"/>
</dbReference>
<dbReference type="SUPFAM" id="SSF142338">
    <property type="entry name" value="CofD-like"/>
    <property type="match status" value="1"/>
</dbReference>
<evidence type="ECO:0000256" key="2">
    <source>
        <dbReference type="HAMAP-Rule" id="MF_00973"/>
    </source>
</evidence>
<dbReference type="Gene3D" id="3.40.50.10680">
    <property type="entry name" value="CofD-like domains"/>
    <property type="match status" value="1"/>
</dbReference>
<name>A0A1G2G2M7_9BACT</name>
<dbReference type="PANTHER" id="PTHR30135:SF3">
    <property type="entry name" value="GLUCONEOGENESIS FACTOR-RELATED"/>
    <property type="match status" value="1"/>
</dbReference>
<dbReference type="EMBL" id="MHNK01000008">
    <property type="protein sequence ID" value="OGZ44131.1"/>
    <property type="molecule type" value="Genomic_DNA"/>
</dbReference>
<evidence type="ECO:0000313" key="3">
    <source>
        <dbReference type="EMBL" id="OGZ44131.1"/>
    </source>
</evidence>
<dbReference type="GO" id="GO:0005737">
    <property type="term" value="C:cytoplasm"/>
    <property type="evidence" value="ECO:0007669"/>
    <property type="project" value="UniProtKB-SubCell"/>
</dbReference>
<dbReference type="PANTHER" id="PTHR30135">
    <property type="entry name" value="UNCHARACTERIZED PROTEIN YVCK-RELATED"/>
    <property type="match status" value="1"/>
</dbReference>
<dbReference type="InterPro" id="IPR010119">
    <property type="entry name" value="Gluconeogen_factor"/>
</dbReference>
<accession>A0A1G2G2M7</accession>
<evidence type="ECO:0000256" key="1">
    <source>
        <dbReference type="ARBA" id="ARBA00022490"/>
    </source>
</evidence>
<dbReference type="InterPro" id="IPR002882">
    <property type="entry name" value="CofD"/>
</dbReference>
<dbReference type="Pfam" id="PF01933">
    <property type="entry name" value="CofD"/>
    <property type="match status" value="1"/>
</dbReference>
<dbReference type="CDD" id="cd07187">
    <property type="entry name" value="YvcK_like"/>
    <property type="match status" value="1"/>
</dbReference>
<comment type="similarity">
    <text evidence="2">Belongs to the gluconeogenesis factor family.</text>
</comment>
<dbReference type="InterPro" id="IPR038136">
    <property type="entry name" value="CofD-like_dom_sf"/>
</dbReference>
<dbReference type="HAMAP" id="MF_00973">
    <property type="entry name" value="Gluconeogen_factor"/>
    <property type="match status" value="1"/>
</dbReference>
<dbReference type="STRING" id="1802114.A2719_01540"/>
<gene>
    <name evidence="3" type="ORF">A2719_01540</name>
</gene>